<dbReference type="EMBL" id="MK500600">
    <property type="protein sequence ID" value="QBK93633.1"/>
    <property type="molecule type" value="Genomic_DNA"/>
</dbReference>
<name>A0A481ZCG9_9VIRU</name>
<accession>A0A481ZCG9</accession>
<dbReference type="Gene3D" id="3.30.200.20">
    <property type="entry name" value="Phosphorylase Kinase, domain 1"/>
    <property type="match status" value="1"/>
</dbReference>
<dbReference type="InterPro" id="IPR011009">
    <property type="entry name" value="Kinase-like_dom_sf"/>
</dbReference>
<reference evidence="2" key="1">
    <citation type="journal article" date="2019" name="MBio">
        <title>Virus Genomes from Deep Sea Sediments Expand the Ocean Megavirome and Support Independent Origins of Viral Gigantism.</title>
        <authorList>
            <person name="Backstrom D."/>
            <person name="Yutin N."/>
            <person name="Jorgensen S.L."/>
            <person name="Dharamshi J."/>
            <person name="Homa F."/>
            <person name="Zaremba-Niedwiedzka K."/>
            <person name="Spang A."/>
            <person name="Wolf Y.I."/>
            <person name="Koonin E.V."/>
            <person name="Ettema T.J."/>
        </authorList>
    </citation>
    <scope>NUCLEOTIDE SEQUENCE</scope>
</reference>
<organism evidence="2">
    <name type="scientific">Pithovirus LCPAC404</name>
    <dbReference type="NCBI Taxonomy" id="2506597"/>
    <lineage>
        <taxon>Viruses</taxon>
        <taxon>Pithoviruses</taxon>
    </lineage>
</organism>
<evidence type="ECO:0000259" key="1">
    <source>
        <dbReference type="PROSITE" id="PS50011"/>
    </source>
</evidence>
<dbReference type="InterPro" id="IPR000719">
    <property type="entry name" value="Prot_kinase_dom"/>
</dbReference>
<dbReference type="SMART" id="SM00220">
    <property type="entry name" value="S_TKc"/>
    <property type="match status" value="1"/>
</dbReference>
<dbReference type="CDD" id="cd00180">
    <property type="entry name" value="PKc"/>
    <property type="match status" value="1"/>
</dbReference>
<dbReference type="GO" id="GO:0004674">
    <property type="term" value="F:protein serine/threonine kinase activity"/>
    <property type="evidence" value="ECO:0007669"/>
    <property type="project" value="UniProtKB-KW"/>
</dbReference>
<dbReference type="PROSITE" id="PS50011">
    <property type="entry name" value="PROTEIN_KINASE_DOM"/>
    <property type="match status" value="1"/>
</dbReference>
<keyword evidence="2" id="KW-0723">Serine/threonine-protein kinase</keyword>
<evidence type="ECO:0000313" key="2">
    <source>
        <dbReference type="EMBL" id="QBK93633.1"/>
    </source>
</evidence>
<keyword evidence="2" id="KW-0418">Kinase</keyword>
<dbReference type="PANTHER" id="PTHR44167:SF24">
    <property type="entry name" value="SERINE_THREONINE-PROTEIN KINASE CHK2"/>
    <property type="match status" value="1"/>
</dbReference>
<dbReference type="InterPro" id="IPR036915">
    <property type="entry name" value="Cyclin-like_sf"/>
</dbReference>
<proteinExistence type="predicted"/>
<feature type="domain" description="Protein kinase" evidence="1">
    <location>
        <begin position="6"/>
        <end position="285"/>
    </location>
</feature>
<dbReference type="GO" id="GO:0005524">
    <property type="term" value="F:ATP binding"/>
    <property type="evidence" value="ECO:0007669"/>
    <property type="project" value="InterPro"/>
</dbReference>
<dbReference type="Gene3D" id="1.10.510.10">
    <property type="entry name" value="Transferase(Phosphotransferase) domain 1"/>
    <property type="match status" value="1"/>
</dbReference>
<dbReference type="PANTHER" id="PTHR44167">
    <property type="entry name" value="OVARIAN-SPECIFIC SERINE/THREONINE-PROTEIN KINASE LOK-RELATED"/>
    <property type="match status" value="1"/>
</dbReference>
<dbReference type="SUPFAM" id="SSF56112">
    <property type="entry name" value="Protein kinase-like (PK-like)"/>
    <property type="match status" value="1"/>
</dbReference>
<keyword evidence="2" id="KW-0808">Transferase</keyword>
<dbReference type="Pfam" id="PF00069">
    <property type="entry name" value="Pkinase"/>
    <property type="match status" value="1"/>
</dbReference>
<dbReference type="InterPro" id="IPR008271">
    <property type="entry name" value="Ser/Thr_kinase_AS"/>
</dbReference>
<sequence length="396" mass="46380">MSSPKLKITSKLGKGAYAKVYETFDTEIRKYQAIKIINGEKDEGLPCMVEFFIVKDIIHPHLICSEDTYIRDSKLYVTQKLATTDLRRWRITNVPTPEQIKTWTFHLIDALLCLHKVKIVHGDIKADNLLLMKDGSIKLADFSLSKIGNKEKAITCAAEHRAAEIWKYKITSRLIDVWALGCTLIEISHLKLLFRRQSGSTFKEEKIPSLKAIRHWKDIRTKILDGTYDQKEEEEKCSHIQDYIPPQLPASFDANLEFNQFILFILDPDYETRPNLHNILDHSYMRGFVCSEFQVNCMKLDYVPEWVMSRALKYTASKHISQLTVEFYSQLQYQVHEISIRLTERDLFETCFWMAYKVIRTYPPVSDRFITKVKDLIRFESILLKETDFTIFKCPV</sequence>
<dbReference type="SUPFAM" id="SSF47954">
    <property type="entry name" value="Cyclin-like"/>
    <property type="match status" value="1"/>
</dbReference>
<gene>
    <name evidence="2" type="ORF">LCPAC404_03370</name>
</gene>
<dbReference type="PROSITE" id="PS00108">
    <property type="entry name" value="PROTEIN_KINASE_ST"/>
    <property type="match status" value="1"/>
</dbReference>
<protein>
    <submittedName>
        <fullName evidence="2">Putative serine/threonine protein kinase</fullName>
    </submittedName>
</protein>